<dbReference type="Proteomes" id="UP000245212">
    <property type="component" value="Unassembled WGS sequence"/>
</dbReference>
<dbReference type="InterPro" id="IPR043605">
    <property type="entry name" value="DUF883_C"/>
</dbReference>
<keyword evidence="4" id="KW-0997">Cell inner membrane</keyword>
<protein>
    <submittedName>
        <fullName evidence="11">DUF883 domain-containing protein</fullName>
    </submittedName>
</protein>
<evidence type="ECO:0000313" key="12">
    <source>
        <dbReference type="Proteomes" id="UP000245212"/>
    </source>
</evidence>
<sequence length="107" mass="11683">MATRKTATETTDPKDTLIESVRTSLDEAEKLLKEAASSTGDKASELREKALNSLKSTRLTLQDAQEEVLARGRKAVRATDEYVHDKPWQAIGAAAVAGFLLGLLTRR</sequence>
<accession>A0A2V1K400</accession>
<evidence type="ECO:0000256" key="5">
    <source>
        <dbReference type="ARBA" id="ARBA00022692"/>
    </source>
</evidence>
<feature type="coiled-coil region" evidence="8">
    <location>
        <begin position="18"/>
        <end position="67"/>
    </location>
</feature>
<evidence type="ECO:0000313" key="11">
    <source>
        <dbReference type="EMBL" id="PWF24963.1"/>
    </source>
</evidence>
<dbReference type="PANTHER" id="PTHR35893:SF3">
    <property type="entry name" value="INNER MEMBRANE PROTEIN"/>
    <property type="match status" value="1"/>
</dbReference>
<evidence type="ECO:0000256" key="1">
    <source>
        <dbReference type="ARBA" id="ARBA00004377"/>
    </source>
</evidence>
<evidence type="ECO:0000256" key="3">
    <source>
        <dbReference type="ARBA" id="ARBA00022475"/>
    </source>
</evidence>
<keyword evidence="3" id="KW-1003">Cell membrane</keyword>
<evidence type="ECO:0000259" key="9">
    <source>
        <dbReference type="Pfam" id="PF05957"/>
    </source>
</evidence>
<evidence type="ECO:0000256" key="2">
    <source>
        <dbReference type="ARBA" id="ARBA00010423"/>
    </source>
</evidence>
<dbReference type="AlphaFoldDB" id="A0A2V1K400"/>
<keyword evidence="7" id="KW-0472">Membrane</keyword>
<keyword evidence="8" id="KW-0175">Coiled coil</keyword>
<dbReference type="GO" id="GO:0043022">
    <property type="term" value="F:ribosome binding"/>
    <property type="evidence" value="ECO:0007669"/>
    <property type="project" value="InterPro"/>
</dbReference>
<comment type="similarity">
    <text evidence="2">Belongs to the ElaB/YgaM/YqjD family.</text>
</comment>
<dbReference type="Pfam" id="PF19029">
    <property type="entry name" value="DUF883_C"/>
    <property type="match status" value="1"/>
</dbReference>
<name>A0A2V1K400_9BURK</name>
<dbReference type="InterPro" id="IPR010279">
    <property type="entry name" value="YqjD/ElaB"/>
</dbReference>
<dbReference type="RefSeq" id="WP_109060366.1">
    <property type="nucleotide sequence ID" value="NZ_QETA01000001.1"/>
</dbReference>
<dbReference type="EMBL" id="QETA01000001">
    <property type="protein sequence ID" value="PWF24963.1"/>
    <property type="molecule type" value="Genomic_DNA"/>
</dbReference>
<keyword evidence="5" id="KW-0812">Transmembrane</keyword>
<evidence type="ECO:0000256" key="6">
    <source>
        <dbReference type="ARBA" id="ARBA00022989"/>
    </source>
</evidence>
<organism evidence="11 12">
    <name type="scientific">Corticimicrobacter populi</name>
    <dbReference type="NCBI Taxonomy" id="2175229"/>
    <lineage>
        <taxon>Bacteria</taxon>
        <taxon>Pseudomonadati</taxon>
        <taxon>Pseudomonadota</taxon>
        <taxon>Betaproteobacteria</taxon>
        <taxon>Burkholderiales</taxon>
        <taxon>Alcaligenaceae</taxon>
        <taxon>Corticimicrobacter</taxon>
    </lineage>
</organism>
<keyword evidence="6" id="KW-1133">Transmembrane helix</keyword>
<reference evidence="12" key="1">
    <citation type="submission" date="2018-05" db="EMBL/GenBank/DDBJ databases">
        <authorList>
            <person name="Li Y."/>
        </authorList>
    </citation>
    <scope>NUCLEOTIDE SEQUENCE [LARGE SCALE GENOMIC DNA]</scope>
    <source>
        <strain evidence="12">3d-2-2</strain>
    </source>
</reference>
<keyword evidence="12" id="KW-1185">Reference proteome</keyword>
<comment type="caution">
    <text evidence="11">The sequence shown here is derived from an EMBL/GenBank/DDBJ whole genome shotgun (WGS) entry which is preliminary data.</text>
</comment>
<evidence type="ECO:0000256" key="4">
    <source>
        <dbReference type="ARBA" id="ARBA00022519"/>
    </source>
</evidence>
<proteinExistence type="inferred from homology"/>
<dbReference type="GO" id="GO:0005886">
    <property type="term" value="C:plasma membrane"/>
    <property type="evidence" value="ECO:0007669"/>
    <property type="project" value="UniProtKB-SubCell"/>
</dbReference>
<comment type="subcellular location">
    <subcellularLocation>
        <location evidence="1">Cell inner membrane</location>
        <topology evidence="1">Single-pass membrane protein</topology>
    </subcellularLocation>
</comment>
<gene>
    <name evidence="11" type="ORF">DD235_01955</name>
</gene>
<evidence type="ECO:0000259" key="10">
    <source>
        <dbReference type="Pfam" id="PF19029"/>
    </source>
</evidence>
<dbReference type="PANTHER" id="PTHR35893">
    <property type="entry name" value="INNER MEMBRANE PROTEIN-RELATED"/>
    <property type="match status" value="1"/>
</dbReference>
<evidence type="ECO:0000256" key="8">
    <source>
        <dbReference type="SAM" id="Coils"/>
    </source>
</evidence>
<dbReference type="Pfam" id="PF05957">
    <property type="entry name" value="DUF883"/>
    <property type="match status" value="1"/>
</dbReference>
<dbReference type="InterPro" id="IPR043604">
    <property type="entry name" value="DUF883_N"/>
</dbReference>
<feature type="domain" description="DUF883" evidence="10">
    <location>
        <begin position="79"/>
        <end position="104"/>
    </location>
</feature>
<feature type="domain" description="DUF883" evidence="9">
    <location>
        <begin position="15"/>
        <end position="66"/>
    </location>
</feature>
<evidence type="ECO:0000256" key="7">
    <source>
        <dbReference type="ARBA" id="ARBA00023136"/>
    </source>
</evidence>